<keyword evidence="5 12" id="KW-0028">Amino-acid biosynthesis</keyword>
<dbReference type="FunFam" id="3.40.640.10:FF:000010">
    <property type="entry name" value="Phosphoserine aminotransferase"/>
    <property type="match status" value="1"/>
</dbReference>
<keyword evidence="8 12" id="KW-0664">Pyridoxine biosynthesis</keyword>
<comment type="catalytic activity">
    <reaction evidence="10 12">
        <text>4-(phosphooxy)-L-threonine + 2-oxoglutarate = (R)-3-hydroxy-2-oxo-4-phosphooxybutanoate + L-glutamate</text>
        <dbReference type="Rhea" id="RHEA:16573"/>
        <dbReference type="ChEBI" id="CHEBI:16810"/>
        <dbReference type="ChEBI" id="CHEBI:29985"/>
        <dbReference type="ChEBI" id="CHEBI:58452"/>
        <dbReference type="ChEBI" id="CHEBI:58538"/>
        <dbReference type="EC" id="2.6.1.52"/>
    </reaction>
</comment>
<dbReference type="GO" id="GO:0030170">
    <property type="term" value="F:pyridoxal phosphate binding"/>
    <property type="evidence" value="ECO:0007669"/>
    <property type="project" value="UniProtKB-UniRule"/>
</dbReference>
<evidence type="ECO:0000313" key="14">
    <source>
        <dbReference type="EMBL" id="PWK50853.1"/>
    </source>
</evidence>
<dbReference type="NCBIfam" id="TIGR01364">
    <property type="entry name" value="serC_1"/>
    <property type="match status" value="1"/>
</dbReference>
<keyword evidence="6 12" id="KW-0808">Transferase</keyword>
<evidence type="ECO:0000256" key="9">
    <source>
        <dbReference type="ARBA" id="ARBA00023299"/>
    </source>
</evidence>
<dbReference type="InterPro" id="IPR015422">
    <property type="entry name" value="PyrdxlP-dep_Trfase_small"/>
</dbReference>
<feature type="binding site" evidence="12">
    <location>
        <position position="197"/>
    </location>
    <ligand>
        <name>pyridoxal 5'-phosphate</name>
        <dbReference type="ChEBI" id="CHEBI:597326"/>
    </ligand>
</feature>
<feature type="binding site" evidence="12">
    <location>
        <position position="154"/>
    </location>
    <ligand>
        <name>pyridoxal 5'-phosphate</name>
        <dbReference type="ChEBI" id="CHEBI:597326"/>
    </ligand>
</feature>
<comment type="pathway">
    <text evidence="2 12">Amino-acid biosynthesis; L-serine biosynthesis; L-serine from 3-phospho-D-glycerate: step 2/3.</text>
</comment>
<evidence type="ECO:0000313" key="15">
    <source>
        <dbReference type="Proteomes" id="UP000245790"/>
    </source>
</evidence>
<comment type="cofactor">
    <cofactor evidence="12">
        <name>pyridoxal 5'-phosphate</name>
        <dbReference type="ChEBI" id="CHEBI:597326"/>
    </cofactor>
    <text evidence="12">Binds 1 pyridoxal phosphate per subunit.</text>
</comment>
<evidence type="ECO:0000256" key="4">
    <source>
        <dbReference type="ARBA" id="ARBA00022576"/>
    </source>
</evidence>
<dbReference type="PANTHER" id="PTHR43247">
    <property type="entry name" value="PHOSPHOSERINE AMINOTRANSFERASE"/>
    <property type="match status" value="1"/>
</dbReference>
<dbReference type="GO" id="GO:0005737">
    <property type="term" value="C:cytoplasm"/>
    <property type="evidence" value="ECO:0007669"/>
    <property type="project" value="UniProtKB-SubCell"/>
</dbReference>
<keyword evidence="4 12" id="KW-0032">Aminotransferase</keyword>
<feature type="domain" description="Aminotransferase class V" evidence="13">
    <location>
        <begin position="8"/>
        <end position="351"/>
    </location>
</feature>
<dbReference type="EC" id="2.6.1.52" evidence="12"/>
<comment type="similarity">
    <text evidence="3 12">Belongs to the class-V pyridoxal-phosphate-dependent aminotransferase family. SerC subfamily.</text>
</comment>
<keyword evidence="15" id="KW-1185">Reference proteome</keyword>
<dbReference type="InterPro" id="IPR015424">
    <property type="entry name" value="PyrdxlP-dep_Trfase"/>
</dbReference>
<dbReference type="GO" id="GO:0008615">
    <property type="term" value="P:pyridoxine biosynthetic process"/>
    <property type="evidence" value="ECO:0007669"/>
    <property type="project" value="UniProtKB-UniRule"/>
</dbReference>
<keyword evidence="9 12" id="KW-0718">Serine biosynthesis</keyword>
<accession>A0A316FRC0</accession>
<dbReference type="InterPro" id="IPR015421">
    <property type="entry name" value="PyrdxlP-dep_Trfase_major"/>
</dbReference>
<feature type="binding site" evidence="12">
    <location>
        <begin position="79"/>
        <end position="80"/>
    </location>
    <ligand>
        <name>pyridoxal 5'-phosphate</name>
        <dbReference type="ChEBI" id="CHEBI:597326"/>
    </ligand>
</feature>
<dbReference type="PIRSF" id="PIRSF000525">
    <property type="entry name" value="SerC"/>
    <property type="match status" value="1"/>
</dbReference>
<comment type="caution">
    <text evidence="14">The sequence shown here is derived from an EMBL/GenBank/DDBJ whole genome shotgun (WGS) entry which is preliminary data.</text>
</comment>
<evidence type="ECO:0000256" key="11">
    <source>
        <dbReference type="ARBA" id="ARBA00049007"/>
    </source>
</evidence>
<dbReference type="InterPro" id="IPR000192">
    <property type="entry name" value="Aminotrans_V_dom"/>
</dbReference>
<dbReference type="Gene3D" id="3.40.640.10">
    <property type="entry name" value="Type I PLP-dependent aspartate aminotransferase-like (Major domain)"/>
    <property type="match status" value="1"/>
</dbReference>
<evidence type="ECO:0000256" key="5">
    <source>
        <dbReference type="ARBA" id="ARBA00022605"/>
    </source>
</evidence>
<protein>
    <recommendedName>
        <fullName evidence="12">Phosphoserine aminotransferase</fullName>
        <ecNumber evidence="12">2.6.1.52</ecNumber>
    </recommendedName>
    <alternativeName>
        <fullName evidence="12">Phosphohydroxythreonine aminotransferase</fullName>
        <shortName evidence="12">PSAT</shortName>
    </alternativeName>
</protein>
<evidence type="ECO:0000256" key="6">
    <source>
        <dbReference type="ARBA" id="ARBA00022679"/>
    </source>
</evidence>
<dbReference type="UniPathway" id="UPA00244">
    <property type="reaction ID" value="UER00311"/>
</dbReference>
<evidence type="ECO:0000259" key="13">
    <source>
        <dbReference type="Pfam" id="PF00266"/>
    </source>
</evidence>
<feature type="binding site" evidence="12">
    <location>
        <position position="103"/>
    </location>
    <ligand>
        <name>pyridoxal 5'-phosphate</name>
        <dbReference type="ChEBI" id="CHEBI:597326"/>
    </ligand>
</feature>
<dbReference type="Proteomes" id="UP000245790">
    <property type="component" value="Unassembled WGS sequence"/>
</dbReference>
<dbReference type="UniPathway" id="UPA00135">
    <property type="reaction ID" value="UER00197"/>
</dbReference>
<dbReference type="AlphaFoldDB" id="A0A316FRC0"/>
<dbReference type="InterPro" id="IPR022278">
    <property type="entry name" value="Pser_aminoTfrase"/>
</dbReference>
<dbReference type="RefSeq" id="WP_109763514.1">
    <property type="nucleotide sequence ID" value="NZ_QGGU01000006.1"/>
</dbReference>
<evidence type="ECO:0000256" key="2">
    <source>
        <dbReference type="ARBA" id="ARBA00005099"/>
    </source>
</evidence>
<dbReference type="Pfam" id="PF00266">
    <property type="entry name" value="Aminotran_5"/>
    <property type="match status" value="1"/>
</dbReference>
<dbReference type="PANTHER" id="PTHR43247:SF1">
    <property type="entry name" value="PHOSPHOSERINE AMINOTRANSFERASE"/>
    <property type="match status" value="1"/>
</dbReference>
<feature type="binding site" evidence="12">
    <location>
        <position position="45"/>
    </location>
    <ligand>
        <name>L-glutamate</name>
        <dbReference type="ChEBI" id="CHEBI:29985"/>
    </ligand>
</feature>
<dbReference type="SUPFAM" id="SSF53383">
    <property type="entry name" value="PLP-dependent transferases"/>
    <property type="match status" value="1"/>
</dbReference>
<name>A0A316FRC0_9GAMM</name>
<evidence type="ECO:0000256" key="8">
    <source>
        <dbReference type="ARBA" id="ARBA00023096"/>
    </source>
</evidence>
<feature type="binding site" evidence="12">
    <location>
        <begin position="240"/>
        <end position="241"/>
    </location>
    <ligand>
        <name>pyridoxal 5'-phosphate</name>
        <dbReference type="ChEBI" id="CHEBI:597326"/>
    </ligand>
</feature>
<keyword evidence="7 12" id="KW-0663">Pyridoxal phosphate</keyword>
<comment type="subunit">
    <text evidence="12">Homodimer.</text>
</comment>
<dbReference type="GO" id="GO:0004648">
    <property type="term" value="F:O-phospho-L-serine:2-oxoglutarate aminotransferase activity"/>
    <property type="evidence" value="ECO:0007669"/>
    <property type="project" value="UniProtKB-UniRule"/>
</dbReference>
<dbReference type="HAMAP" id="MF_00160">
    <property type="entry name" value="SerC_aminotrans_5"/>
    <property type="match status" value="1"/>
</dbReference>
<comment type="subcellular location">
    <subcellularLocation>
        <location evidence="12">Cytoplasm</location>
    </subcellularLocation>
</comment>
<dbReference type="OrthoDB" id="9809412at2"/>
<dbReference type="FunFam" id="3.90.1150.10:FF:000006">
    <property type="entry name" value="Phosphoserine aminotransferase"/>
    <property type="match status" value="1"/>
</dbReference>
<comment type="pathway">
    <text evidence="1 12">Cofactor biosynthesis; pyridoxine 5'-phosphate biosynthesis; pyridoxine 5'-phosphate from D-erythrose 4-phosphate: step 3/5.</text>
</comment>
<reference evidence="14 15" key="1">
    <citation type="submission" date="2018-05" db="EMBL/GenBank/DDBJ databases">
        <title>Genomic Encyclopedia of Type Strains, Phase IV (KMG-IV): sequencing the most valuable type-strain genomes for metagenomic binning, comparative biology and taxonomic classification.</title>
        <authorList>
            <person name="Goeker M."/>
        </authorList>
    </citation>
    <scope>NUCLEOTIDE SEQUENCE [LARGE SCALE GENOMIC DNA]</scope>
    <source>
        <strain evidence="14 15">DSM 25350</strain>
    </source>
</reference>
<keyword evidence="12" id="KW-0963">Cytoplasm</keyword>
<dbReference type="EMBL" id="QGGU01000006">
    <property type="protein sequence ID" value="PWK50853.1"/>
    <property type="molecule type" value="Genomic_DNA"/>
</dbReference>
<dbReference type="GO" id="GO:0006564">
    <property type="term" value="P:L-serine biosynthetic process"/>
    <property type="evidence" value="ECO:0007669"/>
    <property type="project" value="UniProtKB-UniRule"/>
</dbReference>
<evidence type="ECO:0000256" key="7">
    <source>
        <dbReference type="ARBA" id="ARBA00022898"/>
    </source>
</evidence>
<proteinExistence type="inferred from homology"/>
<comment type="catalytic activity">
    <reaction evidence="11 12">
        <text>O-phospho-L-serine + 2-oxoglutarate = 3-phosphooxypyruvate + L-glutamate</text>
        <dbReference type="Rhea" id="RHEA:14329"/>
        <dbReference type="ChEBI" id="CHEBI:16810"/>
        <dbReference type="ChEBI" id="CHEBI:18110"/>
        <dbReference type="ChEBI" id="CHEBI:29985"/>
        <dbReference type="ChEBI" id="CHEBI:57524"/>
        <dbReference type="EC" id="2.6.1.52"/>
    </reaction>
</comment>
<evidence type="ECO:0000256" key="1">
    <source>
        <dbReference type="ARBA" id="ARBA00004915"/>
    </source>
</evidence>
<sequence>MKKHWPPYNFSAGPAMLPKQVMEQAQSEFTDWRGKGLSVLDFSHRGTDFTEIAEKAEADLRQLLNIPKNYRVLFAAGGASFQFAMVPMNCLRNRAVYVDTGIWGSKAIKEAKQFGQVDVVNALSERDGLQAILPESEWGIEQGFDYLHFTPNETIGGVEFSDAPVVGRGQLIADMSSNILSRKINVEDYAVIYAGAQKNIGPAGLTILIVRDDIIQQPAAQSAPSLMRYSTLAESGSMYNTPPTYSWYLAGLVFDWLIKQGGVDVMEQRANERSQKLYQFIDKRSFYANPIHPSARSRMNIPFTLADESLNARFLEQAEMAGLHYLKGHRSVGGMRASLYNAMPVAGVDALIEFMVEFERTHG</sequence>
<evidence type="ECO:0000256" key="12">
    <source>
        <dbReference type="HAMAP-Rule" id="MF_00160"/>
    </source>
</evidence>
<dbReference type="NCBIfam" id="NF003764">
    <property type="entry name" value="PRK05355.1"/>
    <property type="match status" value="1"/>
</dbReference>
<organism evidence="14 15">
    <name type="scientific">Pleionea mediterranea</name>
    <dbReference type="NCBI Taxonomy" id="523701"/>
    <lineage>
        <taxon>Bacteria</taxon>
        <taxon>Pseudomonadati</taxon>
        <taxon>Pseudomonadota</taxon>
        <taxon>Gammaproteobacteria</taxon>
        <taxon>Oceanospirillales</taxon>
        <taxon>Pleioneaceae</taxon>
        <taxon>Pleionea</taxon>
    </lineage>
</organism>
<evidence type="ECO:0000256" key="10">
    <source>
        <dbReference type="ARBA" id="ARBA00047630"/>
    </source>
</evidence>
<comment type="caution">
    <text evidence="12">Lacks conserved residue(s) required for the propagation of feature annotation.</text>
</comment>
<feature type="modified residue" description="N6-(pyridoxal phosphate)lysine" evidence="12">
    <location>
        <position position="198"/>
    </location>
</feature>
<evidence type="ECO:0000256" key="3">
    <source>
        <dbReference type="ARBA" id="ARBA00006904"/>
    </source>
</evidence>
<feature type="binding site" evidence="12">
    <location>
        <position position="174"/>
    </location>
    <ligand>
        <name>pyridoxal 5'-phosphate</name>
        <dbReference type="ChEBI" id="CHEBI:597326"/>
    </ligand>
</feature>
<comment type="function">
    <text evidence="12">Catalyzes the reversible conversion of 3-phosphohydroxypyruvate to phosphoserine and of 3-hydroxy-2-oxo-4-phosphonooxybutanoate to phosphohydroxythreonine.</text>
</comment>
<gene>
    <name evidence="12" type="primary">serC</name>
    <name evidence="14" type="ORF">C8D97_106141</name>
</gene>
<dbReference type="Gene3D" id="3.90.1150.10">
    <property type="entry name" value="Aspartate Aminotransferase, domain 1"/>
    <property type="match status" value="1"/>
</dbReference>